<dbReference type="InterPro" id="IPR016047">
    <property type="entry name" value="M23ase_b-sheet_dom"/>
</dbReference>
<dbReference type="CDD" id="cd12797">
    <property type="entry name" value="M23_peptidase"/>
    <property type="match status" value="1"/>
</dbReference>
<dbReference type="Gene3D" id="2.70.70.10">
    <property type="entry name" value="Glucose Permease (Domain IIA)"/>
    <property type="match status" value="1"/>
</dbReference>
<evidence type="ECO:0000313" key="5">
    <source>
        <dbReference type="Proteomes" id="UP000650524"/>
    </source>
</evidence>
<dbReference type="SUPFAM" id="SSF51261">
    <property type="entry name" value="Duplicated hybrid motif"/>
    <property type="match status" value="1"/>
</dbReference>
<dbReference type="InterPro" id="IPR011055">
    <property type="entry name" value="Dup_hybrid_motif"/>
</dbReference>
<dbReference type="EMBL" id="JACNJD010000349">
    <property type="protein sequence ID" value="MBC8179133.1"/>
    <property type="molecule type" value="Genomic_DNA"/>
</dbReference>
<dbReference type="InterPro" id="IPR050570">
    <property type="entry name" value="Cell_wall_metabolism_enzyme"/>
</dbReference>
<evidence type="ECO:0000256" key="2">
    <source>
        <dbReference type="SAM" id="Coils"/>
    </source>
</evidence>
<dbReference type="AlphaFoldDB" id="A0A8J6N380"/>
<proteinExistence type="predicted"/>
<gene>
    <name evidence="4" type="ORF">H8E19_17150</name>
</gene>
<feature type="domain" description="M23ase beta-sheet core" evidence="3">
    <location>
        <begin position="132"/>
        <end position="225"/>
    </location>
</feature>
<dbReference type="GO" id="GO:0004222">
    <property type="term" value="F:metalloendopeptidase activity"/>
    <property type="evidence" value="ECO:0007669"/>
    <property type="project" value="TreeGrafter"/>
</dbReference>
<evidence type="ECO:0000256" key="1">
    <source>
        <dbReference type="ARBA" id="ARBA00022729"/>
    </source>
</evidence>
<keyword evidence="2" id="KW-0175">Coiled coil</keyword>
<evidence type="ECO:0000259" key="3">
    <source>
        <dbReference type="Pfam" id="PF01551"/>
    </source>
</evidence>
<comment type="caution">
    <text evidence="4">The sequence shown here is derived from an EMBL/GenBank/DDBJ whole genome shotgun (WGS) entry which is preliminary data.</text>
</comment>
<feature type="coiled-coil region" evidence="2">
    <location>
        <begin position="64"/>
        <end position="91"/>
    </location>
</feature>
<sequence length="232" mass="26100">MEEDRMALIRSAKEAHDHQDEISRTEAKLTEIRNISSEKKARLMLLKEELKKKVLRLMKIHNEKEFYETAVVELQAAAESLKQTLINIEKKDNNDIDRSFHFKDFRGKLAYPFKGRVIGYKKIPGSARPGAYKGIVIEGVPGSDVKVIFSGVVAFSGKLKGYGELVIINHGSRFFTVSAHLSKRNKIEGDVVEEGDVLGQIGGKRTSGGARLYFEIRRGGKSLNPQEWLKAK</sequence>
<dbReference type="Pfam" id="PF01551">
    <property type="entry name" value="Peptidase_M23"/>
    <property type="match status" value="1"/>
</dbReference>
<evidence type="ECO:0000313" key="4">
    <source>
        <dbReference type="EMBL" id="MBC8179133.1"/>
    </source>
</evidence>
<organism evidence="4 5">
    <name type="scientific">Candidatus Desulfacyla euxinica</name>
    <dbReference type="NCBI Taxonomy" id="2841693"/>
    <lineage>
        <taxon>Bacteria</taxon>
        <taxon>Deltaproteobacteria</taxon>
        <taxon>Candidatus Desulfacyla</taxon>
    </lineage>
</organism>
<dbReference type="Proteomes" id="UP000650524">
    <property type="component" value="Unassembled WGS sequence"/>
</dbReference>
<dbReference type="PANTHER" id="PTHR21666">
    <property type="entry name" value="PEPTIDASE-RELATED"/>
    <property type="match status" value="1"/>
</dbReference>
<dbReference type="PANTHER" id="PTHR21666:SF289">
    <property type="entry name" value="L-ALA--D-GLU ENDOPEPTIDASE"/>
    <property type="match status" value="1"/>
</dbReference>
<reference evidence="4 5" key="1">
    <citation type="submission" date="2020-08" db="EMBL/GenBank/DDBJ databases">
        <title>Bridging the membrane lipid divide: bacteria of the FCB group superphylum have the potential to synthesize archaeal ether lipids.</title>
        <authorList>
            <person name="Villanueva L."/>
            <person name="Von Meijenfeldt F.A.B."/>
            <person name="Westbye A.B."/>
            <person name="Yadav S."/>
            <person name="Hopmans E.C."/>
            <person name="Dutilh B.E."/>
            <person name="Sinninghe Damste J.S."/>
        </authorList>
    </citation>
    <scope>NUCLEOTIDE SEQUENCE [LARGE SCALE GENOMIC DNA]</scope>
    <source>
        <strain evidence="4">NIOZ-UU27</strain>
    </source>
</reference>
<protein>
    <submittedName>
        <fullName evidence="4">Peptidoglycan DD-metalloendopeptidase family protein</fullName>
    </submittedName>
</protein>
<name>A0A8J6N380_9DELT</name>
<accession>A0A8J6N380</accession>
<keyword evidence="1" id="KW-0732">Signal</keyword>